<evidence type="ECO:0000313" key="2">
    <source>
        <dbReference type="EMBL" id="MDF2256530.1"/>
    </source>
</evidence>
<protein>
    <submittedName>
        <fullName evidence="2">NDP-hexose 2,3-dehydratase family protein</fullName>
    </submittedName>
</protein>
<dbReference type="InterPro" id="IPR005212">
    <property type="entry name" value="EvaA-like"/>
</dbReference>
<dbReference type="InterPro" id="IPR038153">
    <property type="entry name" value="EvaA-like_sf"/>
</dbReference>
<proteinExistence type="predicted"/>
<dbReference type="Proteomes" id="UP001220022">
    <property type="component" value="Unassembled WGS sequence"/>
</dbReference>
<dbReference type="EMBL" id="JARHTQ010000006">
    <property type="protein sequence ID" value="MDF2256530.1"/>
    <property type="molecule type" value="Genomic_DNA"/>
</dbReference>
<comment type="caution">
    <text evidence="2">The sequence shown here is derived from an EMBL/GenBank/DDBJ whole genome shotgun (WGS) entry which is preliminary data.</text>
</comment>
<evidence type="ECO:0000313" key="3">
    <source>
        <dbReference type="Proteomes" id="UP001220022"/>
    </source>
</evidence>
<evidence type="ECO:0000259" key="1">
    <source>
        <dbReference type="Pfam" id="PF03559"/>
    </source>
</evidence>
<feature type="domain" description="dTDP-4-dehydro-6-deoxy-alpha-D-glucopyranose 2,3-dehydratase" evidence="1">
    <location>
        <begin position="6"/>
        <end position="206"/>
    </location>
</feature>
<gene>
    <name evidence="2" type="ORF">P2L57_12530</name>
</gene>
<accession>A0ABT5Z0E1</accession>
<feature type="domain" description="dTDP-4-dehydro-6-deoxy-alpha-D-glucopyranose 2,3-dehydratase" evidence="1">
    <location>
        <begin position="241"/>
        <end position="442"/>
    </location>
</feature>
<keyword evidence="3" id="KW-1185">Reference proteome</keyword>
<dbReference type="RefSeq" id="WP_275812811.1">
    <property type="nucleotide sequence ID" value="NZ_BAAANM010000004.1"/>
</dbReference>
<dbReference type="Pfam" id="PF03559">
    <property type="entry name" value="Hexose_dehydrat"/>
    <property type="match status" value="2"/>
</dbReference>
<reference evidence="2 3" key="1">
    <citation type="submission" date="2023-03" db="EMBL/GenBank/DDBJ databases">
        <title>Draft genome sequence of type strain Streptomyces ferralitis JCM 14344.</title>
        <authorList>
            <person name="Klaysubun C."/>
            <person name="Duangmal K."/>
        </authorList>
    </citation>
    <scope>NUCLEOTIDE SEQUENCE [LARGE SCALE GENOMIC DNA]</scope>
    <source>
        <strain evidence="2 3">JCM 14344</strain>
    </source>
</reference>
<organism evidence="2 3">
    <name type="scientific">Streptantibioticus ferralitis</name>
    <dbReference type="NCBI Taxonomy" id="236510"/>
    <lineage>
        <taxon>Bacteria</taxon>
        <taxon>Bacillati</taxon>
        <taxon>Actinomycetota</taxon>
        <taxon>Actinomycetes</taxon>
        <taxon>Kitasatosporales</taxon>
        <taxon>Streptomycetaceae</taxon>
        <taxon>Streptantibioticus</taxon>
    </lineage>
</organism>
<dbReference type="Gene3D" id="3.90.79.40">
    <property type="entry name" value="EvaA sugar 2,3-dehydratase subunit"/>
    <property type="match status" value="2"/>
</dbReference>
<name>A0ABT5Z0E1_9ACTN</name>
<sequence length="456" mass="51274">MFSTTADFSSWFADRCRAHDYRVSRVALDRLDGWRFERGTGNLVHRSGRFFSVEGLDVRDAGREVDAWQQPIIVQPEYGILGILVKRFHGVPHFLLQAKMEPGNVNLVQLSPTVQATKSNYTRVHGGKPVPYLEHFIAPHRGRVLHDALQSEQASWFLGKRNRNMVIEVDQDVELLDDFCWLSVSQISELLAVDNLVNMDTRTVLSGATPFRLTGSAHGGATFRDALNRSWRPGAAAHRDTAELLSWFTDAKCRSSLTRQRIPLAQVRGWSRADEVIAHDEGKHFTVVGVDVSASSREVASWSQVMLQPRSEGVIAFLAKAIGGVMHLLVQARTETGARDVIELAPTIHCQPGNYPLNGARPRYLDEVIAAPRERIRFESVHSEEGGRFYHAQNRYMLVEADDDFPTDIPESYAWMTFRQLTEFVRYGNYINVEARSLLTFLNFADLGAPVLQGAA</sequence>